<feature type="region of interest" description="Disordered" evidence="2">
    <location>
        <begin position="269"/>
        <end position="302"/>
    </location>
</feature>
<dbReference type="EMBL" id="OOIL02000230">
    <property type="protein sequence ID" value="VFQ62335.1"/>
    <property type="molecule type" value="Genomic_DNA"/>
</dbReference>
<proteinExistence type="predicted"/>
<feature type="compositionally biased region" description="Basic and acidic residues" evidence="2">
    <location>
        <begin position="276"/>
        <end position="290"/>
    </location>
</feature>
<protein>
    <submittedName>
        <fullName evidence="3">Uncharacterized protein</fullName>
    </submittedName>
</protein>
<sequence>MDIHVSHSDEESEESEEYHPNWDDICILFSQDRADGQGSRTIQETSDEIEVDSATIPYSLDKCDEVDVISDLLARKKRKETTSSSCSIGPKKKTSSTTIISDCMQRMATDFSDYLAVERKKSELLLTEKELMLAEKKKINPQKILAELKAIELDDMQMIKAVDLMMHDHILFNTFVGMPTELKYKWGFLTGLPPSHKKWKQRFVFVEFPPDQFPLSNREWADWVIKPERVHPEPTKELEEACEKLLKGDPVTGKPYAYGGWVYRLPNPDGGASATHDAEDNRADSPDGHAEAGSPHPDMNFNRMTTIIEDDDDDVQVLHSNRSPLSNSPSPPHFPGMDGATSARCSPVHDQSQKLNSPPATHLFESDRVPYPKKDVKAKGKVTGHSSSQKRKSSHKTSRGERRKKVRLSDLEGESIEVTFLSLAQKLSKVGVLSEEVGRSLLESKDQVSELTLLLDSAKLEINDRVEREKRLEEELKEERARLDEERAKLVEAKRKLVELEGALAQAEETARSKEQSFPDDAARWVAGHHVETARSILVGPEETMAFFKTMYKEPEGKKMITDIGSYGFQCGLKDERSLLYSRLQKRDPSFDPAKVKLPALYKEEPAPPFPLE</sequence>
<gene>
    <name evidence="3" type="ORF">CCAM_LOCUS4111</name>
</gene>
<accession>A0A484KCS6</accession>
<organism evidence="3 4">
    <name type="scientific">Cuscuta campestris</name>
    <dbReference type="NCBI Taxonomy" id="132261"/>
    <lineage>
        <taxon>Eukaryota</taxon>
        <taxon>Viridiplantae</taxon>
        <taxon>Streptophyta</taxon>
        <taxon>Embryophyta</taxon>
        <taxon>Tracheophyta</taxon>
        <taxon>Spermatophyta</taxon>
        <taxon>Magnoliopsida</taxon>
        <taxon>eudicotyledons</taxon>
        <taxon>Gunneridae</taxon>
        <taxon>Pentapetalae</taxon>
        <taxon>asterids</taxon>
        <taxon>lamiids</taxon>
        <taxon>Solanales</taxon>
        <taxon>Convolvulaceae</taxon>
        <taxon>Cuscuteae</taxon>
        <taxon>Cuscuta</taxon>
        <taxon>Cuscuta subgen. Grammica</taxon>
        <taxon>Cuscuta sect. Cleistogrammica</taxon>
    </lineage>
</organism>
<keyword evidence="4" id="KW-1185">Reference proteome</keyword>
<dbReference type="OrthoDB" id="1809927at2759"/>
<feature type="compositionally biased region" description="Polar residues" evidence="2">
    <location>
        <begin position="349"/>
        <end position="359"/>
    </location>
</feature>
<name>A0A484KCS6_9ASTE</name>
<feature type="compositionally biased region" description="Low complexity" evidence="2">
    <location>
        <begin position="318"/>
        <end position="328"/>
    </location>
</feature>
<feature type="compositionally biased region" description="Basic residues" evidence="2">
    <location>
        <begin position="388"/>
        <end position="406"/>
    </location>
</feature>
<keyword evidence="1" id="KW-0175">Coiled coil</keyword>
<evidence type="ECO:0000256" key="2">
    <source>
        <dbReference type="SAM" id="MobiDB-lite"/>
    </source>
</evidence>
<evidence type="ECO:0000256" key="1">
    <source>
        <dbReference type="SAM" id="Coils"/>
    </source>
</evidence>
<feature type="compositionally biased region" description="Basic and acidic residues" evidence="2">
    <location>
        <begin position="364"/>
        <end position="378"/>
    </location>
</feature>
<reference evidence="3 4" key="1">
    <citation type="submission" date="2018-04" db="EMBL/GenBank/DDBJ databases">
        <authorList>
            <person name="Vogel A."/>
        </authorList>
    </citation>
    <scope>NUCLEOTIDE SEQUENCE [LARGE SCALE GENOMIC DNA]</scope>
</reference>
<dbReference type="Proteomes" id="UP000595140">
    <property type="component" value="Unassembled WGS sequence"/>
</dbReference>
<feature type="region of interest" description="Disordered" evidence="2">
    <location>
        <begin position="318"/>
        <end position="406"/>
    </location>
</feature>
<evidence type="ECO:0000313" key="4">
    <source>
        <dbReference type="Proteomes" id="UP000595140"/>
    </source>
</evidence>
<feature type="coiled-coil region" evidence="1">
    <location>
        <begin position="455"/>
        <end position="517"/>
    </location>
</feature>
<evidence type="ECO:0000313" key="3">
    <source>
        <dbReference type="EMBL" id="VFQ62335.1"/>
    </source>
</evidence>
<dbReference type="AlphaFoldDB" id="A0A484KCS6"/>